<dbReference type="PATRIC" id="fig|172049.5.peg.1274"/>
<dbReference type="RefSeq" id="WP_283217375.1">
    <property type="nucleotide sequence ID" value="NZ_LGFD01000007.1"/>
</dbReference>
<dbReference type="Pfam" id="PF02915">
    <property type="entry name" value="Rubrerythrin"/>
    <property type="match status" value="1"/>
</dbReference>
<evidence type="ECO:0000259" key="1">
    <source>
        <dbReference type="Pfam" id="PF02915"/>
    </source>
</evidence>
<sequence length="146" mass="17472">MKVEELLKNIIHQENELYNLYKLGETFATYENPILIEHFQWLASEELRHRQTIENFLKSGSLEDTPVVDYLETLSVEPYFQDTRAEPESIEDLILEALIREKHSYELYKKLSEILKGSLKEIFEMMDQEELKHAYRLKVIYESLDK</sequence>
<gene>
    <name evidence="2" type="ORF">XD54_0556</name>
</gene>
<dbReference type="EMBL" id="LGFD01000007">
    <property type="protein sequence ID" value="KUK18168.1"/>
    <property type="molecule type" value="Genomic_DNA"/>
</dbReference>
<dbReference type="GO" id="GO:0046872">
    <property type="term" value="F:metal ion binding"/>
    <property type="evidence" value="ECO:0007669"/>
    <property type="project" value="InterPro"/>
</dbReference>
<organism evidence="2 3">
    <name type="scientific">Thermococcus sibiricus</name>
    <dbReference type="NCBI Taxonomy" id="172049"/>
    <lineage>
        <taxon>Archaea</taxon>
        <taxon>Methanobacteriati</taxon>
        <taxon>Methanobacteriota</taxon>
        <taxon>Thermococci</taxon>
        <taxon>Thermococcales</taxon>
        <taxon>Thermococcaceae</taxon>
        <taxon>Thermococcus</taxon>
    </lineage>
</organism>
<protein>
    <recommendedName>
        <fullName evidence="1">Rubrerythrin diiron-binding domain-containing protein</fullName>
    </recommendedName>
</protein>
<evidence type="ECO:0000313" key="2">
    <source>
        <dbReference type="EMBL" id="KUK18168.1"/>
    </source>
</evidence>
<dbReference type="Gene3D" id="1.20.1260.10">
    <property type="match status" value="1"/>
</dbReference>
<reference evidence="3" key="1">
    <citation type="journal article" date="2015" name="MBio">
        <title>Genome-Resolved Metagenomic Analysis Reveals Roles for Candidate Phyla and Other Microbial Community Members in Biogeochemical Transformations in Oil Reservoirs.</title>
        <authorList>
            <person name="Hu P."/>
            <person name="Tom L."/>
            <person name="Singh A."/>
            <person name="Thomas B.C."/>
            <person name="Baker B.J."/>
            <person name="Piceno Y.M."/>
            <person name="Andersen G.L."/>
            <person name="Banfield J.F."/>
        </authorList>
    </citation>
    <scope>NUCLEOTIDE SEQUENCE [LARGE SCALE GENOMIC DNA]</scope>
</reference>
<evidence type="ECO:0000313" key="3">
    <source>
        <dbReference type="Proteomes" id="UP000053911"/>
    </source>
</evidence>
<dbReference type="AlphaFoldDB" id="A0A101EMM0"/>
<accession>A0A101EMM0</accession>
<comment type="caution">
    <text evidence="2">The sequence shown here is derived from an EMBL/GenBank/DDBJ whole genome shotgun (WGS) entry which is preliminary data.</text>
</comment>
<name>A0A101EMM0_9EURY</name>
<dbReference type="GO" id="GO:0016491">
    <property type="term" value="F:oxidoreductase activity"/>
    <property type="evidence" value="ECO:0007669"/>
    <property type="project" value="InterPro"/>
</dbReference>
<proteinExistence type="predicted"/>
<dbReference type="SUPFAM" id="SSF47240">
    <property type="entry name" value="Ferritin-like"/>
    <property type="match status" value="1"/>
</dbReference>
<dbReference type="Proteomes" id="UP000053911">
    <property type="component" value="Unassembled WGS sequence"/>
</dbReference>
<dbReference type="InterPro" id="IPR012347">
    <property type="entry name" value="Ferritin-like"/>
</dbReference>
<feature type="domain" description="Rubrerythrin diiron-binding" evidence="1">
    <location>
        <begin position="5"/>
        <end position="139"/>
    </location>
</feature>
<dbReference type="InterPro" id="IPR009078">
    <property type="entry name" value="Ferritin-like_SF"/>
</dbReference>
<dbReference type="InterPro" id="IPR003251">
    <property type="entry name" value="Rr_diiron-bd_dom"/>
</dbReference>